<organism evidence="1 2">
    <name type="scientific">Ooceraea biroi</name>
    <name type="common">Clonal raider ant</name>
    <name type="synonym">Cerapachys biroi</name>
    <dbReference type="NCBI Taxonomy" id="2015173"/>
    <lineage>
        <taxon>Eukaryota</taxon>
        <taxon>Metazoa</taxon>
        <taxon>Ecdysozoa</taxon>
        <taxon>Arthropoda</taxon>
        <taxon>Hexapoda</taxon>
        <taxon>Insecta</taxon>
        <taxon>Pterygota</taxon>
        <taxon>Neoptera</taxon>
        <taxon>Endopterygota</taxon>
        <taxon>Hymenoptera</taxon>
        <taxon>Apocrita</taxon>
        <taxon>Aculeata</taxon>
        <taxon>Formicoidea</taxon>
        <taxon>Formicidae</taxon>
        <taxon>Dorylinae</taxon>
        <taxon>Ooceraea</taxon>
    </lineage>
</organism>
<feature type="non-terminal residue" evidence="1">
    <location>
        <position position="1"/>
    </location>
</feature>
<name>A0A3L8DHK2_OOCBI</name>
<accession>A0A3L8DHK2</accession>
<protein>
    <submittedName>
        <fullName evidence="1">Uncharacterized protein</fullName>
    </submittedName>
</protein>
<proteinExistence type="predicted"/>
<gene>
    <name evidence="1" type="ORF">DMN91_008229</name>
</gene>
<evidence type="ECO:0000313" key="1">
    <source>
        <dbReference type="EMBL" id="RLU19672.1"/>
    </source>
</evidence>
<evidence type="ECO:0000313" key="2">
    <source>
        <dbReference type="Proteomes" id="UP000279307"/>
    </source>
</evidence>
<dbReference type="Proteomes" id="UP000279307">
    <property type="component" value="Chromosome 8"/>
</dbReference>
<sequence>ATVKQLQSLWKNIKHRQRDILVAEKQYRHRSSGAQVQLDVSIDPLVANAVPHLIVEIPNVVDCDTSDKEIIDNDTPEAVNDELFKKPDASVPTVIATATLQHMVEFTSYPKSELKV</sequence>
<comment type="caution">
    <text evidence="1">The sequence shown here is derived from an EMBL/GenBank/DDBJ whole genome shotgun (WGS) entry which is preliminary data.</text>
</comment>
<dbReference type="EMBL" id="QOIP01000008">
    <property type="protein sequence ID" value="RLU19672.1"/>
    <property type="molecule type" value="Genomic_DNA"/>
</dbReference>
<reference evidence="1 2" key="1">
    <citation type="journal article" date="2018" name="Genome Res.">
        <title>The genomic architecture and molecular evolution of ant odorant receptors.</title>
        <authorList>
            <person name="McKenzie S.K."/>
            <person name="Kronauer D.J.C."/>
        </authorList>
    </citation>
    <scope>NUCLEOTIDE SEQUENCE [LARGE SCALE GENOMIC DNA]</scope>
    <source>
        <strain evidence="1">Clonal line C1</strain>
    </source>
</reference>
<dbReference type="AlphaFoldDB" id="A0A3L8DHK2"/>